<dbReference type="InterPro" id="IPR004358">
    <property type="entry name" value="Sig_transdc_His_kin-like_C"/>
</dbReference>
<organism evidence="16 17">
    <name type="scientific">Paenibacillus medicaginis</name>
    <dbReference type="NCBI Taxonomy" id="1470560"/>
    <lineage>
        <taxon>Bacteria</taxon>
        <taxon>Bacillati</taxon>
        <taxon>Bacillota</taxon>
        <taxon>Bacilli</taxon>
        <taxon>Bacillales</taxon>
        <taxon>Paenibacillaceae</taxon>
        <taxon>Paenibacillus</taxon>
    </lineage>
</organism>
<dbReference type="EC" id="2.7.13.3" evidence="3"/>
<keyword evidence="13" id="KW-1133">Transmembrane helix</keyword>
<evidence type="ECO:0000313" key="17">
    <source>
        <dbReference type="Proteomes" id="UP001580430"/>
    </source>
</evidence>
<name>A0ABV5BZ38_9BACL</name>
<evidence type="ECO:0000256" key="5">
    <source>
        <dbReference type="ARBA" id="ARBA00022553"/>
    </source>
</evidence>
<feature type="domain" description="HAMP" evidence="15">
    <location>
        <begin position="319"/>
        <end position="371"/>
    </location>
</feature>
<keyword evidence="6" id="KW-0808">Transferase</keyword>
<evidence type="ECO:0000256" key="6">
    <source>
        <dbReference type="ARBA" id="ARBA00022679"/>
    </source>
</evidence>
<dbReference type="Gene3D" id="6.10.340.10">
    <property type="match status" value="1"/>
</dbReference>
<dbReference type="CDD" id="cd00082">
    <property type="entry name" value="HisKA"/>
    <property type="match status" value="1"/>
</dbReference>
<keyword evidence="17" id="KW-1185">Reference proteome</keyword>
<keyword evidence="4" id="KW-1003">Cell membrane</keyword>
<keyword evidence="7" id="KW-0547">Nucleotide-binding</keyword>
<reference evidence="16 17" key="1">
    <citation type="submission" date="2024-09" db="EMBL/GenBank/DDBJ databases">
        <title>Paenibacillus zeirhizospherea sp. nov., isolated from surface of the maize (Zea mays) roots in a horticulture field, Hungary.</title>
        <authorList>
            <person name="Marton D."/>
            <person name="Farkas M."/>
            <person name="Bedics A."/>
            <person name="Toth E."/>
            <person name="Tancsics A."/>
            <person name="Boka K."/>
            <person name="Marati G."/>
            <person name="Kriszt B."/>
            <person name="Cserhati M."/>
        </authorList>
    </citation>
    <scope>NUCLEOTIDE SEQUENCE [LARGE SCALE GENOMIC DNA]</scope>
    <source>
        <strain evidence="16 17">JCM 18446</strain>
    </source>
</reference>
<keyword evidence="5" id="KW-0597">Phosphoprotein</keyword>
<keyword evidence="8" id="KW-0418">Kinase</keyword>
<gene>
    <name evidence="16" type="ORF">ACE5LO_09100</name>
</gene>
<feature type="transmembrane region" description="Helical" evidence="13">
    <location>
        <begin position="298"/>
        <end position="317"/>
    </location>
</feature>
<dbReference type="InterPro" id="IPR036097">
    <property type="entry name" value="HisK_dim/P_sf"/>
</dbReference>
<evidence type="ECO:0000256" key="12">
    <source>
        <dbReference type="SAM" id="Coils"/>
    </source>
</evidence>
<evidence type="ECO:0000256" key="4">
    <source>
        <dbReference type="ARBA" id="ARBA00022475"/>
    </source>
</evidence>
<keyword evidence="9 16" id="KW-0067">ATP-binding</keyword>
<dbReference type="SUPFAM" id="SSF55874">
    <property type="entry name" value="ATPase domain of HSP90 chaperone/DNA topoisomerase II/histidine kinase"/>
    <property type="match status" value="1"/>
</dbReference>
<dbReference type="Proteomes" id="UP001580430">
    <property type="component" value="Unassembled WGS sequence"/>
</dbReference>
<dbReference type="RefSeq" id="WP_375519694.1">
    <property type="nucleotide sequence ID" value="NZ_JBHIRY010000006.1"/>
</dbReference>
<comment type="subcellular location">
    <subcellularLocation>
        <location evidence="2">Cell membrane</location>
        <topology evidence="2">Multi-pass membrane protein</topology>
    </subcellularLocation>
</comment>
<keyword evidence="12" id="KW-0175">Coiled coil</keyword>
<keyword evidence="13" id="KW-0812">Transmembrane</keyword>
<comment type="catalytic activity">
    <reaction evidence="1">
        <text>ATP + protein L-histidine = ADP + protein N-phospho-L-histidine.</text>
        <dbReference type="EC" id="2.7.13.3"/>
    </reaction>
</comment>
<evidence type="ECO:0000256" key="9">
    <source>
        <dbReference type="ARBA" id="ARBA00022840"/>
    </source>
</evidence>
<dbReference type="InterPro" id="IPR003661">
    <property type="entry name" value="HisK_dim/P_dom"/>
</dbReference>
<evidence type="ECO:0000313" key="16">
    <source>
        <dbReference type="EMBL" id="MFB5760548.1"/>
    </source>
</evidence>
<dbReference type="PROSITE" id="PS50885">
    <property type="entry name" value="HAMP"/>
    <property type="match status" value="1"/>
</dbReference>
<dbReference type="EMBL" id="JBHIRY010000006">
    <property type="protein sequence ID" value="MFB5760548.1"/>
    <property type="molecule type" value="Genomic_DNA"/>
</dbReference>
<evidence type="ECO:0000256" key="1">
    <source>
        <dbReference type="ARBA" id="ARBA00000085"/>
    </source>
</evidence>
<evidence type="ECO:0000259" key="15">
    <source>
        <dbReference type="PROSITE" id="PS50885"/>
    </source>
</evidence>
<keyword evidence="10" id="KW-0902">Two-component regulatory system</keyword>
<dbReference type="InterPro" id="IPR003594">
    <property type="entry name" value="HATPase_dom"/>
</dbReference>
<dbReference type="SUPFAM" id="SSF47384">
    <property type="entry name" value="Homodimeric domain of signal transducing histidine kinase"/>
    <property type="match status" value="1"/>
</dbReference>
<evidence type="ECO:0000256" key="10">
    <source>
        <dbReference type="ARBA" id="ARBA00023012"/>
    </source>
</evidence>
<keyword evidence="11 13" id="KW-0472">Membrane</keyword>
<dbReference type="InterPro" id="IPR036890">
    <property type="entry name" value="HATPase_C_sf"/>
</dbReference>
<dbReference type="SMART" id="SM00388">
    <property type="entry name" value="HisKA"/>
    <property type="match status" value="1"/>
</dbReference>
<proteinExistence type="predicted"/>
<dbReference type="PROSITE" id="PS50109">
    <property type="entry name" value="HIS_KIN"/>
    <property type="match status" value="1"/>
</dbReference>
<dbReference type="PANTHER" id="PTHR45453">
    <property type="entry name" value="PHOSPHATE REGULON SENSOR PROTEIN PHOR"/>
    <property type="match status" value="1"/>
</dbReference>
<dbReference type="Gene3D" id="3.30.565.10">
    <property type="entry name" value="Histidine kinase-like ATPase, C-terminal domain"/>
    <property type="match status" value="1"/>
</dbReference>
<dbReference type="Pfam" id="PF00672">
    <property type="entry name" value="HAMP"/>
    <property type="match status" value="1"/>
</dbReference>
<dbReference type="Pfam" id="PF00512">
    <property type="entry name" value="HisKA"/>
    <property type="match status" value="1"/>
</dbReference>
<dbReference type="InterPro" id="IPR005467">
    <property type="entry name" value="His_kinase_dom"/>
</dbReference>
<dbReference type="SMART" id="SM00304">
    <property type="entry name" value="HAMP"/>
    <property type="match status" value="1"/>
</dbReference>
<dbReference type="PRINTS" id="PR00344">
    <property type="entry name" value="BCTRLSENSOR"/>
</dbReference>
<comment type="caution">
    <text evidence="16">The sequence shown here is derived from an EMBL/GenBank/DDBJ whole genome shotgun (WGS) entry which is preliminary data.</text>
</comment>
<dbReference type="SUPFAM" id="SSF158472">
    <property type="entry name" value="HAMP domain-like"/>
    <property type="match status" value="1"/>
</dbReference>
<evidence type="ECO:0000256" key="3">
    <source>
        <dbReference type="ARBA" id="ARBA00012438"/>
    </source>
</evidence>
<evidence type="ECO:0000256" key="8">
    <source>
        <dbReference type="ARBA" id="ARBA00022777"/>
    </source>
</evidence>
<dbReference type="InterPro" id="IPR003660">
    <property type="entry name" value="HAMP_dom"/>
</dbReference>
<dbReference type="PANTHER" id="PTHR45453:SF3">
    <property type="entry name" value="HISTIDINE KINASE"/>
    <property type="match status" value="1"/>
</dbReference>
<feature type="coiled-coil region" evidence="12">
    <location>
        <begin position="158"/>
        <end position="185"/>
    </location>
</feature>
<feature type="domain" description="Histidine kinase" evidence="14">
    <location>
        <begin position="393"/>
        <end position="606"/>
    </location>
</feature>
<dbReference type="GO" id="GO:0005524">
    <property type="term" value="F:ATP binding"/>
    <property type="evidence" value="ECO:0007669"/>
    <property type="project" value="UniProtKB-KW"/>
</dbReference>
<accession>A0ABV5BZ38</accession>
<evidence type="ECO:0000256" key="2">
    <source>
        <dbReference type="ARBA" id="ARBA00004651"/>
    </source>
</evidence>
<evidence type="ECO:0000256" key="7">
    <source>
        <dbReference type="ARBA" id="ARBA00022741"/>
    </source>
</evidence>
<protein>
    <recommendedName>
        <fullName evidence="3">histidine kinase</fullName>
        <ecNumber evidence="3">2.7.13.3</ecNumber>
    </recommendedName>
</protein>
<dbReference type="InterPro" id="IPR050351">
    <property type="entry name" value="BphY/WalK/GraS-like"/>
</dbReference>
<sequence length="608" mass="69964">MKRGIVLRLFLLTSGLCLFLIAAIFVGQTVFFERFYVHQKVKDVKTALEAYEQGSLQREVDGEQAAKLEQDFYERYNTWVAPLDAMGYLKYTDDFFMEIKLDQVDGDSAFSGRTIKVPLYSFINVEDFYNPNPFKEPWIKEGQGIAIEGLLMNDELVIQRMGRSVANLREENQLENRQMVNKEYEVVTRYASPNEYYERYPGILVKGTITKLRIPEGAAVSRYTNQLLLERIQAFQADLLYGDDPNTDAGRIMDYEENHVKYKIFMDPVQDAGGQPGYLLAVTSLQPVNEAAGMIKDYYIYIVAAAVLLVLLVSFYYSRQITRPLLRINRTAQQMAALDFSEKIPVTTHDEIGDLSRSINELSERLHTHIVRLEQDIEKEKQLEHTRKEFISTASHELKTPLSVIQSCLSVLKDGIASHKREHYFRAMENEVQRMNLLIGDMLELAKYESGTYNMEMDAFYIDILIERICAKLAADMEKKQLRLHSSLQPVEVIGNELRIEQVIVNFLTNALRYTPEQESIFVTVTDEQDRVKISIENKGGHISDEQLEKIWDRFYRGEPSRQRSTGGTGLGLAISKKILEMHGVPYGVMNTRDGVLFYFYLHKKNVG</sequence>
<dbReference type="Gene3D" id="1.10.287.130">
    <property type="match status" value="1"/>
</dbReference>
<dbReference type="SMART" id="SM00387">
    <property type="entry name" value="HATPase_c"/>
    <property type="match status" value="1"/>
</dbReference>
<evidence type="ECO:0000259" key="14">
    <source>
        <dbReference type="PROSITE" id="PS50109"/>
    </source>
</evidence>
<evidence type="ECO:0000256" key="11">
    <source>
        <dbReference type="ARBA" id="ARBA00023136"/>
    </source>
</evidence>
<evidence type="ECO:0000256" key="13">
    <source>
        <dbReference type="SAM" id="Phobius"/>
    </source>
</evidence>
<dbReference type="Pfam" id="PF02518">
    <property type="entry name" value="HATPase_c"/>
    <property type="match status" value="1"/>
</dbReference>
<dbReference type="CDD" id="cd06225">
    <property type="entry name" value="HAMP"/>
    <property type="match status" value="1"/>
</dbReference>